<reference evidence="1" key="1">
    <citation type="submission" date="2020-05" db="EMBL/GenBank/DDBJ databases">
        <title>Large-scale comparative analyses of tick genomes elucidate their genetic diversity and vector capacities.</title>
        <authorList>
            <person name="Jia N."/>
            <person name="Wang J."/>
            <person name="Shi W."/>
            <person name="Du L."/>
            <person name="Sun Y."/>
            <person name="Zhan W."/>
            <person name="Jiang J."/>
            <person name="Wang Q."/>
            <person name="Zhang B."/>
            <person name="Ji P."/>
            <person name="Sakyi L.B."/>
            <person name="Cui X."/>
            <person name="Yuan T."/>
            <person name="Jiang B."/>
            <person name="Yang W."/>
            <person name="Lam T.T.-Y."/>
            <person name="Chang Q."/>
            <person name="Ding S."/>
            <person name="Wang X."/>
            <person name="Zhu J."/>
            <person name="Ruan X."/>
            <person name="Zhao L."/>
            <person name="Wei J."/>
            <person name="Que T."/>
            <person name="Du C."/>
            <person name="Cheng J."/>
            <person name="Dai P."/>
            <person name="Han X."/>
            <person name="Huang E."/>
            <person name="Gao Y."/>
            <person name="Liu J."/>
            <person name="Shao H."/>
            <person name="Ye R."/>
            <person name="Li L."/>
            <person name="Wei W."/>
            <person name="Wang X."/>
            <person name="Wang C."/>
            <person name="Yang T."/>
            <person name="Huo Q."/>
            <person name="Li W."/>
            <person name="Guo W."/>
            <person name="Chen H."/>
            <person name="Zhou L."/>
            <person name="Ni X."/>
            <person name="Tian J."/>
            <person name="Zhou Y."/>
            <person name="Sheng Y."/>
            <person name="Liu T."/>
            <person name="Pan Y."/>
            <person name="Xia L."/>
            <person name="Li J."/>
            <person name="Zhao F."/>
            <person name="Cao W."/>
        </authorList>
    </citation>
    <scope>NUCLEOTIDE SEQUENCE</scope>
    <source>
        <strain evidence="1">Dsil-2018</strain>
    </source>
</reference>
<protein>
    <submittedName>
        <fullName evidence="1">Uncharacterized protein</fullName>
    </submittedName>
</protein>
<proteinExistence type="predicted"/>
<gene>
    <name evidence="1" type="ORF">HPB49_020303</name>
</gene>
<organism evidence="1 2">
    <name type="scientific">Dermacentor silvarum</name>
    <name type="common">Tick</name>
    <dbReference type="NCBI Taxonomy" id="543639"/>
    <lineage>
        <taxon>Eukaryota</taxon>
        <taxon>Metazoa</taxon>
        <taxon>Ecdysozoa</taxon>
        <taxon>Arthropoda</taxon>
        <taxon>Chelicerata</taxon>
        <taxon>Arachnida</taxon>
        <taxon>Acari</taxon>
        <taxon>Parasitiformes</taxon>
        <taxon>Ixodida</taxon>
        <taxon>Ixodoidea</taxon>
        <taxon>Ixodidae</taxon>
        <taxon>Rhipicephalinae</taxon>
        <taxon>Dermacentor</taxon>
    </lineage>
</organism>
<name>A0ACB8DKH7_DERSI</name>
<keyword evidence="2" id="KW-1185">Reference proteome</keyword>
<dbReference type="Proteomes" id="UP000821865">
    <property type="component" value="Chromosome 11"/>
</dbReference>
<sequence length="177" mass="19580">MANASNVYAESGFEVQLYVYDLSIGLAKELSPALLGNELPGMWHTSIVVHGTEYFFGSMGIDSCPAGRTDLQEPDKVISLGRSELPHDVFVDYIQQLGEYSYKGSTYDLLRHNCNNFSQDVALFLTGKSIPREILELPDEFLRTPLASTLVPFFERLSIVVDKAPGLDSLGGQNSKR</sequence>
<dbReference type="EMBL" id="CM023480">
    <property type="protein sequence ID" value="KAH7971212.1"/>
    <property type="molecule type" value="Genomic_DNA"/>
</dbReference>
<evidence type="ECO:0000313" key="1">
    <source>
        <dbReference type="EMBL" id="KAH7971212.1"/>
    </source>
</evidence>
<comment type="caution">
    <text evidence="1">The sequence shown here is derived from an EMBL/GenBank/DDBJ whole genome shotgun (WGS) entry which is preliminary data.</text>
</comment>
<accession>A0ACB8DKH7</accession>
<evidence type="ECO:0000313" key="2">
    <source>
        <dbReference type="Proteomes" id="UP000821865"/>
    </source>
</evidence>